<sequence length="262" mass="28502">MKYETIQFERRGAGAWIILNSPEKMNSVSSTMLMELETVLSECQSDSTVQAIVLTGTGKAFCAGADLKNVLSSLNHSEPGMKDFLDQFDEVCGLIRKMPKPVIAAINGLALAGGLELVMCCDIVYAAESAKIGDAHSNFGVFPGAGGAAILPRKIGLNRAKYLLFSGDFLSAAELERFGLVNQVVPDGDLGLEVEKFVEKLATKSPLVLRRMKEVANASVDQTQDAALRHEMLNLRQHVRSYDLAEGLKAFAEKRKPEFKGY</sequence>
<name>A0AA95MVK8_9BACI</name>
<dbReference type="EMBL" id="CP126114">
    <property type="protein sequence ID" value="WHY88900.1"/>
    <property type="molecule type" value="Genomic_DNA"/>
</dbReference>
<evidence type="ECO:0000313" key="4">
    <source>
        <dbReference type="Proteomes" id="UP001178288"/>
    </source>
</evidence>
<evidence type="ECO:0000313" key="3">
    <source>
        <dbReference type="EMBL" id="WHY88900.1"/>
    </source>
</evidence>
<dbReference type="InterPro" id="IPR001753">
    <property type="entry name" value="Enoyl-CoA_hydra/iso"/>
</dbReference>
<dbReference type="PANTHER" id="PTHR11941">
    <property type="entry name" value="ENOYL-COA HYDRATASE-RELATED"/>
    <property type="match status" value="1"/>
</dbReference>
<proteinExistence type="inferred from homology"/>
<dbReference type="InterPro" id="IPR018376">
    <property type="entry name" value="Enoyl-CoA_hyd/isom_CS"/>
</dbReference>
<dbReference type="GO" id="GO:0003824">
    <property type="term" value="F:catalytic activity"/>
    <property type="evidence" value="ECO:0007669"/>
    <property type="project" value="InterPro"/>
</dbReference>
<evidence type="ECO:0000256" key="1">
    <source>
        <dbReference type="ARBA" id="ARBA00005254"/>
    </source>
</evidence>
<dbReference type="RefSeq" id="WP_066087552.1">
    <property type="nucleotide sequence ID" value="NZ_CP126114.1"/>
</dbReference>
<accession>A0AA95MVK8</accession>
<dbReference type="PROSITE" id="PS00166">
    <property type="entry name" value="ENOYL_COA_HYDRATASE"/>
    <property type="match status" value="1"/>
</dbReference>
<protein>
    <submittedName>
        <fullName evidence="3">Enoyl-CoA hydratase/isomerase family protein</fullName>
    </submittedName>
</protein>
<organism evidence="3 4">
    <name type="scientific">Neobacillus novalis</name>
    <dbReference type="NCBI Taxonomy" id="220687"/>
    <lineage>
        <taxon>Bacteria</taxon>
        <taxon>Bacillati</taxon>
        <taxon>Bacillota</taxon>
        <taxon>Bacilli</taxon>
        <taxon>Bacillales</taxon>
        <taxon>Bacillaceae</taxon>
        <taxon>Neobacillus</taxon>
    </lineage>
</organism>
<dbReference type="SUPFAM" id="SSF52096">
    <property type="entry name" value="ClpP/crotonase"/>
    <property type="match status" value="1"/>
</dbReference>
<dbReference type="Gene3D" id="3.90.226.10">
    <property type="entry name" value="2-enoyl-CoA Hydratase, Chain A, domain 1"/>
    <property type="match status" value="1"/>
</dbReference>
<dbReference type="AlphaFoldDB" id="A0AA95MVK8"/>
<dbReference type="GO" id="GO:0006635">
    <property type="term" value="P:fatty acid beta-oxidation"/>
    <property type="evidence" value="ECO:0007669"/>
    <property type="project" value="TreeGrafter"/>
</dbReference>
<dbReference type="PANTHER" id="PTHR11941:SF54">
    <property type="entry name" value="ENOYL-COA HYDRATASE, MITOCHONDRIAL"/>
    <property type="match status" value="1"/>
</dbReference>
<dbReference type="InterPro" id="IPR029045">
    <property type="entry name" value="ClpP/crotonase-like_dom_sf"/>
</dbReference>
<comment type="similarity">
    <text evidence="1 2">Belongs to the enoyl-CoA hydratase/isomerase family.</text>
</comment>
<dbReference type="Pfam" id="PF00378">
    <property type="entry name" value="ECH_1"/>
    <property type="match status" value="1"/>
</dbReference>
<gene>
    <name evidence="3" type="ORF">QNH39_14130</name>
</gene>
<dbReference type="CDD" id="cd06558">
    <property type="entry name" value="crotonase-like"/>
    <property type="match status" value="1"/>
</dbReference>
<evidence type="ECO:0000256" key="2">
    <source>
        <dbReference type="RuleBase" id="RU003707"/>
    </source>
</evidence>
<dbReference type="KEGG" id="nnv:QNH39_14130"/>
<keyword evidence="4" id="KW-1185">Reference proteome</keyword>
<dbReference type="Proteomes" id="UP001178288">
    <property type="component" value="Chromosome"/>
</dbReference>
<reference evidence="3" key="1">
    <citation type="submission" date="2023-05" db="EMBL/GenBank/DDBJ databases">
        <title>Comparative genomics of Bacillaceae isolates and their secondary metabolite potential.</title>
        <authorList>
            <person name="Song L."/>
            <person name="Nielsen L.J."/>
            <person name="Mohite O."/>
            <person name="Xu X."/>
            <person name="Weber T."/>
            <person name="Kovacs A.T."/>
        </authorList>
    </citation>
    <scope>NUCLEOTIDE SEQUENCE</scope>
    <source>
        <strain evidence="3">XLM17</strain>
    </source>
</reference>